<dbReference type="AlphaFoldDB" id="A0A1Y1WAY4"/>
<protein>
    <submittedName>
        <fullName evidence="2">Uncharacterized protein</fullName>
    </submittedName>
</protein>
<comment type="caution">
    <text evidence="2">The sequence shown here is derived from an EMBL/GenBank/DDBJ whole genome shotgun (WGS) entry which is preliminary data.</text>
</comment>
<evidence type="ECO:0000256" key="1">
    <source>
        <dbReference type="SAM" id="SignalP"/>
    </source>
</evidence>
<dbReference type="Proteomes" id="UP000193922">
    <property type="component" value="Unassembled WGS sequence"/>
</dbReference>
<keyword evidence="1" id="KW-0732">Signal</keyword>
<proteinExistence type="predicted"/>
<reference evidence="2 3" key="1">
    <citation type="submission" date="2016-07" db="EMBL/GenBank/DDBJ databases">
        <title>Pervasive Adenine N6-methylation of Active Genes in Fungi.</title>
        <authorList>
            <consortium name="DOE Joint Genome Institute"/>
            <person name="Mondo S.J."/>
            <person name="Dannebaum R.O."/>
            <person name="Kuo R.C."/>
            <person name="Labutti K."/>
            <person name="Haridas S."/>
            <person name="Kuo A."/>
            <person name="Salamov A."/>
            <person name="Ahrendt S.R."/>
            <person name="Lipzen A."/>
            <person name="Sullivan W."/>
            <person name="Andreopoulos W.B."/>
            <person name="Clum A."/>
            <person name="Lindquist E."/>
            <person name="Daum C."/>
            <person name="Ramamoorthy G.K."/>
            <person name="Gryganskyi A."/>
            <person name="Culley D."/>
            <person name="Magnuson J.K."/>
            <person name="James T.Y."/>
            <person name="O'Malley M.A."/>
            <person name="Stajich J.E."/>
            <person name="Spatafora J.W."/>
            <person name="Visel A."/>
            <person name="Grigoriev I.V."/>
        </authorList>
    </citation>
    <scope>NUCLEOTIDE SEQUENCE [LARGE SCALE GENOMIC DNA]</scope>
    <source>
        <strain evidence="2 3">ATCC 12442</strain>
    </source>
</reference>
<sequence length="262" mass="26971">MNVIVVSLIAPLSLGAIISPTVLVSSPTAALFASTASAQCQGDCQSSVAPGGGILALLDKIASPASTRPARLYGVESQTPISIIELTAPAIDMLYGFISAESSSTIGMLDAWPIPTVSPKASMSAEFSSAFGAMGFAGSAGASLDSAEPAEVDDIATVGLDSAEFDPNQLDFLATEDSLNSDWAQNDVAGLDLNRAAADDGNADEETFDVKLWGDGVKRAADEFVDNVGSALGRFFPTRGTPAATVSHVVRIEPVVTDDQWI</sequence>
<dbReference type="RefSeq" id="XP_040743962.1">
    <property type="nucleotide sequence ID" value="XM_040887541.1"/>
</dbReference>
<keyword evidence="3" id="KW-1185">Reference proteome</keyword>
<name>A0A1Y1WAY4_9FUNG</name>
<evidence type="ECO:0000313" key="2">
    <source>
        <dbReference type="EMBL" id="ORX70324.1"/>
    </source>
</evidence>
<gene>
    <name evidence="2" type="ORF">DL89DRAFT_267549</name>
</gene>
<feature type="chain" id="PRO_5012237388" evidence="1">
    <location>
        <begin position="16"/>
        <end position="262"/>
    </location>
</feature>
<feature type="signal peptide" evidence="1">
    <location>
        <begin position="1"/>
        <end position="15"/>
    </location>
</feature>
<dbReference type="GeneID" id="63804189"/>
<organism evidence="2 3">
    <name type="scientific">Linderina pennispora</name>
    <dbReference type="NCBI Taxonomy" id="61395"/>
    <lineage>
        <taxon>Eukaryota</taxon>
        <taxon>Fungi</taxon>
        <taxon>Fungi incertae sedis</taxon>
        <taxon>Zoopagomycota</taxon>
        <taxon>Kickxellomycotina</taxon>
        <taxon>Kickxellomycetes</taxon>
        <taxon>Kickxellales</taxon>
        <taxon>Kickxellaceae</taxon>
        <taxon>Linderina</taxon>
    </lineage>
</organism>
<accession>A0A1Y1WAY4</accession>
<evidence type="ECO:0000313" key="3">
    <source>
        <dbReference type="Proteomes" id="UP000193922"/>
    </source>
</evidence>
<dbReference type="EMBL" id="MCFD01000006">
    <property type="protein sequence ID" value="ORX70324.1"/>
    <property type="molecule type" value="Genomic_DNA"/>
</dbReference>